<accession>A0A4C1Y7X5</accession>
<reference evidence="2 3" key="1">
    <citation type="journal article" date="2019" name="Commun. Biol.">
        <title>The bagworm genome reveals a unique fibroin gene that provides high tensile strength.</title>
        <authorList>
            <person name="Kono N."/>
            <person name="Nakamura H."/>
            <person name="Ohtoshi R."/>
            <person name="Tomita M."/>
            <person name="Numata K."/>
            <person name="Arakawa K."/>
        </authorList>
    </citation>
    <scope>NUCLEOTIDE SEQUENCE [LARGE SCALE GENOMIC DNA]</scope>
</reference>
<dbReference type="AlphaFoldDB" id="A0A4C1Y7X5"/>
<dbReference type="Proteomes" id="UP000299102">
    <property type="component" value="Unassembled WGS sequence"/>
</dbReference>
<comment type="caution">
    <text evidence="2">The sequence shown here is derived from an EMBL/GenBank/DDBJ whole genome shotgun (WGS) entry which is preliminary data.</text>
</comment>
<gene>
    <name evidence="2" type="ORF">EVAR_42045_1</name>
</gene>
<organism evidence="2 3">
    <name type="scientific">Eumeta variegata</name>
    <name type="common">Bagworm moth</name>
    <name type="synonym">Eumeta japonica</name>
    <dbReference type="NCBI Taxonomy" id="151549"/>
    <lineage>
        <taxon>Eukaryota</taxon>
        <taxon>Metazoa</taxon>
        <taxon>Ecdysozoa</taxon>
        <taxon>Arthropoda</taxon>
        <taxon>Hexapoda</taxon>
        <taxon>Insecta</taxon>
        <taxon>Pterygota</taxon>
        <taxon>Neoptera</taxon>
        <taxon>Endopterygota</taxon>
        <taxon>Lepidoptera</taxon>
        <taxon>Glossata</taxon>
        <taxon>Ditrysia</taxon>
        <taxon>Tineoidea</taxon>
        <taxon>Psychidae</taxon>
        <taxon>Oiketicinae</taxon>
        <taxon>Eumeta</taxon>
    </lineage>
</organism>
<name>A0A4C1Y7X5_EUMVA</name>
<proteinExistence type="predicted"/>
<sequence>MYGGAWRAAKALRHIWDALECSHELLKLAWRNSPLNDKYRATGYKYIYFVILSLLYSVTSYGFEFRNSEPSEHRCQLGYRHRLEHSATIVT</sequence>
<evidence type="ECO:0000313" key="3">
    <source>
        <dbReference type="Proteomes" id="UP000299102"/>
    </source>
</evidence>
<keyword evidence="1" id="KW-0812">Transmembrane</keyword>
<feature type="transmembrane region" description="Helical" evidence="1">
    <location>
        <begin position="46"/>
        <end position="63"/>
    </location>
</feature>
<keyword evidence="3" id="KW-1185">Reference proteome</keyword>
<evidence type="ECO:0000313" key="2">
    <source>
        <dbReference type="EMBL" id="GBP71580.1"/>
    </source>
</evidence>
<dbReference type="EMBL" id="BGZK01001113">
    <property type="protein sequence ID" value="GBP71580.1"/>
    <property type="molecule type" value="Genomic_DNA"/>
</dbReference>
<keyword evidence="1" id="KW-1133">Transmembrane helix</keyword>
<keyword evidence="1" id="KW-0472">Membrane</keyword>
<protein>
    <submittedName>
        <fullName evidence="2">Uncharacterized protein</fullName>
    </submittedName>
</protein>
<evidence type="ECO:0000256" key="1">
    <source>
        <dbReference type="SAM" id="Phobius"/>
    </source>
</evidence>